<evidence type="ECO:0000256" key="1">
    <source>
        <dbReference type="SAM" id="Coils"/>
    </source>
</evidence>
<sequence>MHVPWRRREEWHTKTYSVKDIADMLQTNPETVRRWIRAGKLKADQTSRKDGNIVREDELYKYLRSTSKYATVAVELAVANPFLALTTAVGAGVLGAIVASIATKKPKGSHDIRILSDDVKQTLKNNISESKETIERKKAAIAELQAEINREQQQIKEYETALEHLSDALSEIKGNGLGEVMG</sequence>
<evidence type="ECO:0000259" key="3">
    <source>
        <dbReference type="Pfam" id="PF12728"/>
    </source>
</evidence>
<dbReference type="RefSeq" id="WP_204864608.1">
    <property type="nucleotide sequence ID" value="NZ_JACJKH010000030.1"/>
</dbReference>
<dbReference type="Proteomes" id="UP000775686">
    <property type="component" value="Unassembled WGS sequence"/>
</dbReference>
<reference evidence="4 5" key="1">
    <citation type="journal article" date="2021" name="Sci. Rep.">
        <title>The distribution of antibiotic resistance genes in chicken gut microbiota commensals.</title>
        <authorList>
            <person name="Juricova H."/>
            <person name="Matiasovicova J."/>
            <person name="Kubasova T."/>
            <person name="Cejkova D."/>
            <person name="Rychlik I."/>
        </authorList>
    </citation>
    <scope>NUCLEOTIDE SEQUENCE [LARGE SCALE GENOMIC DNA]</scope>
    <source>
        <strain evidence="4 5">An770</strain>
    </source>
</reference>
<dbReference type="Gene3D" id="1.10.287.2610">
    <property type="match status" value="1"/>
</dbReference>
<keyword evidence="2" id="KW-0472">Membrane</keyword>
<keyword evidence="2" id="KW-1133">Transmembrane helix</keyword>
<feature type="domain" description="Helix-turn-helix" evidence="3">
    <location>
        <begin position="16"/>
        <end position="65"/>
    </location>
</feature>
<dbReference type="EMBL" id="JACJKH010000030">
    <property type="protein sequence ID" value="MBM6745336.1"/>
    <property type="molecule type" value="Genomic_DNA"/>
</dbReference>
<dbReference type="Pfam" id="PF12728">
    <property type="entry name" value="HTH_17"/>
    <property type="match status" value="1"/>
</dbReference>
<evidence type="ECO:0000256" key="2">
    <source>
        <dbReference type="SAM" id="Phobius"/>
    </source>
</evidence>
<feature type="coiled-coil region" evidence="1">
    <location>
        <begin position="120"/>
        <end position="175"/>
    </location>
</feature>
<keyword evidence="5" id="KW-1185">Reference proteome</keyword>
<protein>
    <submittedName>
        <fullName evidence="4">Helix-turn-helix domain-containing protein</fullName>
    </submittedName>
</protein>
<dbReference type="Gene3D" id="1.10.1660.10">
    <property type="match status" value="1"/>
</dbReference>
<gene>
    <name evidence="4" type="ORF">H6A32_13675</name>
</gene>
<evidence type="ECO:0000313" key="4">
    <source>
        <dbReference type="EMBL" id="MBM6745336.1"/>
    </source>
</evidence>
<comment type="caution">
    <text evidence="4">The sequence shown here is derived from an EMBL/GenBank/DDBJ whole genome shotgun (WGS) entry which is preliminary data.</text>
</comment>
<organism evidence="4 5">
    <name type="scientific">Drancourtella massiliensis</name>
    <dbReference type="NCBI Taxonomy" id="1632013"/>
    <lineage>
        <taxon>Bacteria</taxon>
        <taxon>Bacillati</taxon>
        <taxon>Bacillota</taxon>
        <taxon>Clostridia</taxon>
        <taxon>Eubacteriales</taxon>
        <taxon>Oscillospiraceae</taxon>
        <taxon>Drancourtella</taxon>
    </lineage>
</organism>
<proteinExistence type="predicted"/>
<keyword evidence="2" id="KW-0812">Transmembrane</keyword>
<dbReference type="InterPro" id="IPR009061">
    <property type="entry name" value="DNA-bd_dom_put_sf"/>
</dbReference>
<dbReference type="InterPro" id="IPR041657">
    <property type="entry name" value="HTH_17"/>
</dbReference>
<dbReference type="SUPFAM" id="SSF46955">
    <property type="entry name" value="Putative DNA-binding domain"/>
    <property type="match status" value="1"/>
</dbReference>
<evidence type="ECO:0000313" key="5">
    <source>
        <dbReference type="Proteomes" id="UP000775686"/>
    </source>
</evidence>
<keyword evidence="1" id="KW-0175">Coiled coil</keyword>
<accession>A0ABS2EKH0</accession>
<name>A0ABS2EKH0_9FIRM</name>
<feature type="transmembrane region" description="Helical" evidence="2">
    <location>
        <begin position="82"/>
        <end position="103"/>
    </location>
</feature>